<reference evidence="1 2" key="1">
    <citation type="journal article" date="2023" name="Science">
        <title>Complex scaffold remodeling in plant triterpene biosynthesis.</title>
        <authorList>
            <person name="De La Pena R."/>
            <person name="Hodgson H."/>
            <person name="Liu J.C."/>
            <person name="Stephenson M.J."/>
            <person name="Martin A.C."/>
            <person name="Owen C."/>
            <person name="Harkess A."/>
            <person name="Leebens-Mack J."/>
            <person name="Jimenez L.E."/>
            <person name="Osbourn A."/>
            <person name="Sattely E.S."/>
        </authorList>
    </citation>
    <scope>NUCLEOTIDE SEQUENCE [LARGE SCALE GENOMIC DNA]</scope>
    <source>
        <strain evidence="2">cv. JPN11</strain>
        <tissue evidence="1">Leaf</tissue>
    </source>
</reference>
<evidence type="ECO:0000313" key="1">
    <source>
        <dbReference type="EMBL" id="KAJ4729116.1"/>
    </source>
</evidence>
<protein>
    <submittedName>
        <fullName evidence="1">Vitellogenin-2 protein</fullName>
    </submittedName>
</protein>
<proteinExistence type="predicted"/>
<dbReference type="Proteomes" id="UP001164539">
    <property type="component" value="Chromosome 1"/>
</dbReference>
<dbReference type="EMBL" id="CM051394">
    <property type="protein sequence ID" value="KAJ4729116.1"/>
    <property type="molecule type" value="Genomic_DNA"/>
</dbReference>
<name>A0ACC1Z032_MELAZ</name>
<sequence length="309" mass="34631">MADFGYFSDTDDSAVEDLITQTKDLSVLEQVAAINCSGFTDSVLPTELERRFSKLKSFPATKPKTSINNDHTDGVKSLHHSKSEVFSDSKQNPDGKEGSERKSVSGYDSSPLNSSDSSVQNEIFSESKKKADGKMNLKENSKRGSVSVSVPSPSDHSKSKPKSKSFFSPLSSPSSWMDSPSPPQKKGCFWCSPKSSSKKKSRENPVFGNDLDWGKNDELLSDLSIFSVKEQEKILKKAMKEEEKERYRTATMYKRFSLQDLVHFILHQISNYMLNRSSNNVKTAWQLIFQTSKVMELVKMEQLTGKGSM</sequence>
<evidence type="ECO:0000313" key="2">
    <source>
        <dbReference type="Proteomes" id="UP001164539"/>
    </source>
</evidence>
<organism evidence="1 2">
    <name type="scientific">Melia azedarach</name>
    <name type="common">Chinaberry tree</name>
    <dbReference type="NCBI Taxonomy" id="155640"/>
    <lineage>
        <taxon>Eukaryota</taxon>
        <taxon>Viridiplantae</taxon>
        <taxon>Streptophyta</taxon>
        <taxon>Embryophyta</taxon>
        <taxon>Tracheophyta</taxon>
        <taxon>Spermatophyta</taxon>
        <taxon>Magnoliopsida</taxon>
        <taxon>eudicotyledons</taxon>
        <taxon>Gunneridae</taxon>
        <taxon>Pentapetalae</taxon>
        <taxon>rosids</taxon>
        <taxon>malvids</taxon>
        <taxon>Sapindales</taxon>
        <taxon>Meliaceae</taxon>
        <taxon>Melia</taxon>
    </lineage>
</organism>
<comment type="caution">
    <text evidence="1">The sequence shown here is derived from an EMBL/GenBank/DDBJ whole genome shotgun (WGS) entry which is preliminary data.</text>
</comment>
<accession>A0ACC1Z032</accession>
<keyword evidence="2" id="KW-1185">Reference proteome</keyword>
<gene>
    <name evidence="1" type="ORF">OWV82_001946</name>
</gene>